<evidence type="ECO:0000313" key="2">
    <source>
        <dbReference type="EMBL" id="SCU89081.1"/>
    </source>
</evidence>
<feature type="binding site" evidence="1">
    <location>
        <position position="124"/>
    </location>
    <ligand>
        <name>Mg(2+)</name>
        <dbReference type="ChEBI" id="CHEBI:18420"/>
    </ligand>
</feature>
<name>A0A1G4JFT3_9SACH</name>
<reference evidence="3" key="1">
    <citation type="submission" date="2016-03" db="EMBL/GenBank/DDBJ databases">
        <authorList>
            <person name="Devillers H."/>
        </authorList>
    </citation>
    <scope>NUCLEOTIDE SEQUENCE [LARGE SCALE GENOMIC DNA]</scope>
</reference>
<dbReference type="Gene3D" id="3.50.30.40">
    <property type="entry name" value="Ribonuclease E inhibitor RraA/RraA-like"/>
    <property type="match status" value="1"/>
</dbReference>
<sequence length="245" mass="27109">MSDIALQLAAFSTCDVSDCLLNMYGDPEGGYIPNLHQWSGQHGDTLVGQAYTVLFAPHDDPRPEINYIDAVPEGSVVVMALTLPMQLEAAPYVRISQAMYGGLMSRRAQNLGAKGTIVFGRIRDLAEHRELNFPVYSYALGTCSPKMAVKPVAVQVRLHILCCEAKIQNIRPGDYMVGDENGIVRIPTEKVVMQDFFHYMHKSVAADRLIAQDVAEGKPLKSSQNSRRAVLKNVLSGFDTSWRPR</sequence>
<dbReference type="GO" id="GO:0008948">
    <property type="term" value="F:oxaloacetate decarboxylase activity"/>
    <property type="evidence" value="ECO:0007669"/>
    <property type="project" value="EnsemblFungi"/>
</dbReference>
<dbReference type="InterPro" id="IPR005493">
    <property type="entry name" value="RraA/RraA-like"/>
</dbReference>
<dbReference type="PANTHER" id="PTHR33254">
    <property type="entry name" value="4-HYDROXY-4-METHYL-2-OXOGLUTARATE ALDOLASE 3-RELATED"/>
    <property type="match status" value="1"/>
</dbReference>
<organism evidence="2 3">
    <name type="scientific">Lachancea dasiensis</name>
    <dbReference type="NCBI Taxonomy" id="1072105"/>
    <lineage>
        <taxon>Eukaryota</taxon>
        <taxon>Fungi</taxon>
        <taxon>Dikarya</taxon>
        <taxon>Ascomycota</taxon>
        <taxon>Saccharomycotina</taxon>
        <taxon>Saccharomycetes</taxon>
        <taxon>Saccharomycetales</taxon>
        <taxon>Saccharomycetaceae</taxon>
        <taxon>Lachancea</taxon>
    </lineage>
</organism>
<protein>
    <submittedName>
        <fullName evidence="2">LADA_0E13586g1_1</fullName>
    </submittedName>
</protein>
<dbReference type="GO" id="GO:0046872">
    <property type="term" value="F:metal ion binding"/>
    <property type="evidence" value="ECO:0007669"/>
    <property type="project" value="UniProtKB-KW"/>
</dbReference>
<proteinExistence type="predicted"/>
<dbReference type="Pfam" id="PF03737">
    <property type="entry name" value="RraA-like"/>
    <property type="match status" value="1"/>
</dbReference>
<comment type="cofactor">
    <cofactor evidence="1">
        <name>Mg(2+)</name>
        <dbReference type="ChEBI" id="CHEBI:18420"/>
    </cofactor>
</comment>
<keyword evidence="1" id="KW-0479">Metal-binding</keyword>
<dbReference type="EMBL" id="LT598455">
    <property type="protein sequence ID" value="SCU89081.1"/>
    <property type="molecule type" value="Genomic_DNA"/>
</dbReference>
<dbReference type="STRING" id="1266660.A0A1G4JFT3"/>
<dbReference type="GO" id="GO:0019619">
    <property type="term" value="P:3,4-dihydroxybenzoate catabolic process"/>
    <property type="evidence" value="ECO:0007669"/>
    <property type="project" value="EnsemblFungi"/>
</dbReference>
<dbReference type="SUPFAM" id="SSF89562">
    <property type="entry name" value="RraA-like"/>
    <property type="match status" value="1"/>
</dbReference>
<dbReference type="AlphaFoldDB" id="A0A1G4JFT3"/>
<feature type="binding site" evidence="1">
    <location>
        <begin position="101"/>
        <end position="104"/>
    </location>
    <ligand>
        <name>substrate</name>
    </ligand>
</feature>
<feature type="binding site" evidence="1">
    <location>
        <position position="123"/>
    </location>
    <ligand>
        <name>substrate</name>
    </ligand>
</feature>
<evidence type="ECO:0000256" key="1">
    <source>
        <dbReference type="PIRSR" id="PIRSR605493-1"/>
    </source>
</evidence>
<dbReference type="PANTHER" id="PTHR33254:SF28">
    <property type="entry name" value="4-HYDROXY-4-METHYL-2-OXOGLUTARATE ALDOLASE"/>
    <property type="match status" value="1"/>
</dbReference>
<gene>
    <name evidence="2" type="ORF">LADA_0E13586G</name>
</gene>
<dbReference type="GO" id="GO:0047443">
    <property type="term" value="F:4-hydroxy-4-methyl-2-oxoglutarate aldolase activity"/>
    <property type="evidence" value="ECO:0007669"/>
    <property type="project" value="EnsemblFungi"/>
</dbReference>
<accession>A0A1G4JFT3</accession>
<dbReference type="Proteomes" id="UP000190274">
    <property type="component" value="Chromosome E"/>
</dbReference>
<dbReference type="CDD" id="cd16841">
    <property type="entry name" value="RraA_family"/>
    <property type="match status" value="1"/>
</dbReference>
<dbReference type="InterPro" id="IPR036704">
    <property type="entry name" value="RraA/RraA-like_sf"/>
</dbReference>
<keyword evidence="1" id="KW-0460">Magnesium</keyword>
<evidence type="ECO:0000313" key="3">
    <source>
        <dbReference type="Proteomes" id="UP000190274"/>
    </source>
</evidence>
<dbReference type="OrthoDB" id="1476984at2759"/>
<keyword evidence="3" id="KW-1185">Reference proteome</keyword>